<proteinExistence type="inferred from homology"/>
<feature type="binding site" description="covalent" evidence="21">
    <location>
        <position position="220"/>
    </location>
    <ligand>
        <name>heme c</name>
        <dbReference type="ChEBI" id="CHEBI:61717"/>
        <label>2</label>
    </ligand>
</feature>
<keyword evidence="10 19" id="KW-0479">Metal-binding</keyword>
<dbReference type="Gene3D" id="1.10.760.10">
    <property type="entry name" value="Cytochrome c-like domain"/>
    <property type="match status" value="2"/>
</dbReference>
<evidence type="ECO:0000256" key="3">
    <source>
        <dbReference type="ARBA" id="ARBA00006113"/>
    </source>
</evidence>
<feature type="region of interest" description="Disordered" evidence="22">
    <location>
        <begin position="1"/>
        <end position="23"/>
    </location>
</feature>
<protein>
    <recommendedName>
        <fullName evidence="19">Cbb3-type cytochrome c oxidase subunit</fullName>
    </recommendedName>
</protein>
<comment type="subcellular location">
    <subcellularLocation>
        <location evidence="1 19">Cell inner membrane</location>
    </subcellularLocation>
</comment>
<dbReference type="UniPathway" id="UPA00705"/>
<evidence type="ECO:0000313" key="26">
    <source>
        <dbReference type="Proteomes" id="UP000655420"/>
    </source>
</evidence>
<keyword evidence="26" id="KW-1185">Reference proteome</keyword>
<evidence type="ECO:0000256" key="4">
    <source>
        <dbReference type="ARBA" id="ARBA00022448"/>
    </source>
</evidence>
<evidence type="ECO:0000256" key="5">
    <source>
        <dbReference type="ARBA" id="ARBA00022475"/>
    </source>
</evidence>
<feature type="binding site" description="axial binding residue" evidence="20">
    <location>
        <position position="224"/>
    </location>
    <ligand>
        <name>heme c</name>
        <dbReference type="ChEBI" id="CHEBI:61717"/>
        <label>2</label>
    </ligand>
    <ligandPart>
        <name>Fe</name>
        <dbReference type="ChEBI" id="CHEBI:18248"/>
    </ligandPart>
</feature>
<dbReference type="GO" id="GO:0005886">
    <property type="term" value="C:plasma membrane"/>
    <property type="evidence" value="ECO:0007669"/>
    <property type="project" value="UniProtKB-SubCell"/>
</dbReference>
<evidence type="ECO:0000256" key="16">
    <source>
        <dbReference type="ARBA" id="ARBA00023004"/>
    </source>
</evidence>
<organism evidence="25 26">
    <name type="scientific">Thermohalobaculum xanthum</name>
    <dbReference type="NCBI Taxonomy" id="2753746"/>
    <lineage>
        <taxon>Bacteria</taxon>
        <taxon>Pseudomonadati</taxon>
        <taxon>Pseudomonadota</taxon>
        <taxon>Alphaproteobacteria</taxon>
        <taxon>Rhodobacterales</taxon>
        <taxon>Paracoccaceae</taxon>
        <taxon>Thermohalobaculum</taxon>
    </lineage>
</organism>
<dbReference type="InterPro" id="IPR009056">
    <property type="entry name" value="Cyt_c-like_dom"/>
</dbReference>
<dbReference type="InterPro" id="IPR038414">
    <property type="entry name" value="CcoP_N_sf"/>
</dbReference>
<evidence type="ECO:0000256" key="10">
    <source>
        <dbReference type="ARBA" id="ARBA00022723"/>
    </source>
</evidence>
<dbReference type="PIRSF" id="PIRSF000006">
    <property type="entry name" value="Cbb3-Cox_fixP"/>
    <property type="match status" value="1"/>
</dbReference>
<feature type="binding site" description="axial binding residue" evidence="20">
    <location>
        <position position="178"/>
    </location>
    <ligand>
        <name>heme c</name>
        <dbReference type="ChEBI" id="CHEBI:61717"/>
        <label>2</label>
    </ligand>
    <ligandPart>
        <name>Fe</name>
        <dbReference type="ChEBI" id="CHEBI:18248"/>
    </ligandPart>
</feature>
<comment type="function">
    <text evidence="19">C-type cytochrome. Part of the cbb3-type cytochrome c oxidase complex.</text>
</comment>
<evidence type="ECO:0000256" key="9">
    <source>
        <dbReference type="ARBA" id="ARBA00022692"/>
    </source>
</evidence>
<keyword evidence="5 19" id="KW-1003">Cell membrane</keyword>
<dbReference type="PANTHER" id="PTHR33751:SF1">
    <property type="entry name" value="CBB3-TYPE CYTOCHROME C OXIDASE SUBUNIT FIXP"/>
    <property type="match status" value="1"/>
</dbReference>
<name>A0A8J7M6M9_9RHOB</name>
<dbReference type="PROSITE" id="PS51007">
    <property type="entry name" value="CYTC"/>
    <property type="match status" value="2"/>
</dbReference>
<comment type="pathway">
    <text evidence="2 19">Energy metabolism; oxidative phosphorylation.</text>
</comment>
<evidence type="ECO:0000256" key="12">
    <source>
        <dbReference type="ARBA" id="ARBA00022781"/>
    </source>
</evidence>
<dbReference type="PANTHER" id="PTHR33751">
    <property type="entry name" value="CBB3-TYPE CYTOCHROME C OXIDASE SUBUNIT FIXP"/>
    <property type="match status" value="1"/>
</dbReference>
<dbReference type="SUPFAM" id="SSF46626">
    <property type="entry name" value="Cytochrome c"/>
    <property type="match status" value="2"/>
</dbReference>
<dbReference type="GO" id="GO:0006119">
    <property type="term" value="P:oxidative phosphorylation"/>
    <property type="evidence" value="ECO:0007669"/>
    <property type="project" value="UniProtKB-UniPathway"/>
</dbReference>
<dbReference type="RefSeq" id="WP_200609158.1">
    <property type="nucleotide sequence ID" value="NZ_JAEHHL010000004.1"/>
</dbReference>
<keyword evidence="16 19" id="KW-0408">Iron</keyword>
<feature type="domain" description="Cytochrome c" evidence="24">
    <location>
        <begin position="207"/>
        <end position="294"/>
    </location>
</feature>
<keyword evidence="8 19" id="KW-0679">Respiratory chain</keyword>
<dbReference type="InterPro" id="IPR004678">
    <property type="entry name" value="Cyt_c_oxidase_cbb3_su3"/>
</dbReference>
<evidence type="ECO:0000256" key="2">
    <source>
        <dbReference type="ARBA" id="ARBA00004673"/>
    </source>
</evidence>
<dbReference type="Pfam" id="PF13442">
    <property type="entry name" value="Cytochrome_CBB3"/>
    <property type="match status" value="1"/>
</dbReference>
<dbReference type="Proteomes" id="UP000655420">
    <property type="component" value="Unassembled WGS sequence"/>
</dbReference>
<comment type="cofactor">
    <cofactor evidence="19 21">
        <name>heme c</name>
        <dbReference type="ChEBI" id="CHEBI:61717"/>
    </cofactor>
    <text evidence="19 21">Binds 2 heme C groups per subunit.</text>
</comment>
<evidence type="ECO:0000256" key="6">
    <source>
        <dbReference type="ARBA" id="ARBA00022519"/>
    </source>
</evidence>
<evidence type="ECO:0000256" key="8">
    <source>
        <dbReference type="ARBA" id="ARBA00022660"/>
    </source>
</evidence>
<evidence type="ECO:0000256" key="1">
    <source>
        <dbReference type="ARBA" id="ARBA00004533"/>
    </source>
</evidence>
<keyword evidence="15 19" id="KW-0560">Oxidoreductase</keyword>
<keyword evidence="13 19" id="KW-0249">Electron transport</keyword>
<comment type="caution">
    <text evidence="25">The sequence shown here is derived from an EMBL/GenBank/DDBJ whole genome shotgun (WGS) entry which is preliminary data.</text>
</comment>
<evidence type="ECO:0000256" key="17">
    <source>
        <dbReference type="ARBA" id="ARBA00023065"/>
    </source>
</evidence>
<dbReference type="GO" id="GO:0016491">
    <property type="term" value="F:oxidoreductase activity"/>
    <property type="evidence" value="ECO:0007669"/>
    <property type="project" value="UniProtKB-KW"/>
</dbReference>
<evidence type="ECO:0000256" key="20">
    <source>
        <dbReference type="PIRSR" id="PIRSR000006-1"/>
    </source>
</evidence>
<evidence type="ECO:0000313" key="25">
    <source>
        <dbReference type="EMBL" id="MBK0399160.1"/>
    </source>
</evidence>
<dbReference type="InterPro" id="IPR036909">
    <property type="entry name" value="Cyt_c-like_dom_sf"/>
</dbReference>
<reference evidence="25" key="1">
    <citation type="submission" date="2020-12" db="EMBL/GenBank/DDBJ databases">
        <title>Bacterial taxonomy.</title>
        <authorList>
            <person name="Pan X."/>
        </authorList>
    </citation>
    <scope>NUCLEOTIDE SEQUENCE</scope>
    <source>
        <strain evidence="25">M0105</strain>
    </source>
</reference>
<evidence type="ECO:0000256" key="19">
    <source>
        <dbReference type="PIRNR" id="PIRNR000006"/>
    </source>
</evidence>
<keyword evidence="7 19" id="KW-0349">Heme</keyword>
<keyword evidence="6 19" id="KW-0997">Cell inner membrane</keyword>
<feature type="binding site" description="covalent" evidence="21">
    <location>
        <position position="223"/>
    </location>
    <ligand>
        <name>heme c</name>
        <dbReference type="ChEBI" id="CHEBI:61717"/>
        <label>2</label>
    </ligand>
</feature>
<evidence type="ECO:0000256" key="21">
    <source>
        <dbReference type="PIRSR" id="PIRSR000006-2"/>
    </source>
</evidence>
<keyword evidence="11" id="KW-0677">Repeat</keyword>
<dbReference type="EMBL" id="JAEHHL010000004">
    <property type="protein sequence ID" value="MBK0399160.1"/>
    <property type="molecule type" value="Genomic_DNA"/>
</dbReference>
<accession>A0A8J7M6M9</accession>
<gene>
    <name evidence="25" type="primary">ccoP</name>
    <name evidence="25" type="ORF">H0I76_08165</name>
</gene>
<feature type="binding site" description="axial binding residue" evidence="20">
    <location>
        <position position="265"/>
    </location>
    <ligand>
        <name>heme c</name>
        <dbReference type="ChEBI" id="CHEBI:61717"/>
        <label>1</label>
    </ligand>
    <ligandPart>
        <name>Fe</name>
        <dbReference type="ChEBI" id="CHEBI:18248"/>
    </ligandPart>
</feature>
<dbReference type="AlphaFoldDB" id="A0A8J7M6M9"/>
<keyword evidence="17 19" id="KW-0406">Ion transport</keyword>
<keyword evidence="4 19" id="KW-0813">Transport</keyword>
<dbReference type="GO" id="GO:0009055">
    <property type="term" value="F:electron transfer activity"/>
    <property type="evidence" value="ECO:0007669"/>
    <property type="project" value="InterPro"/>
</dbReference>
<evidence type="ECO:0000256" key="13">
    <source>
        <dbReference type="ARBA" id="ARBA00022982"/>
    </source>
</evidence>
<feature type="domain" description="Cytochrome c" evidence="24">
    <location>
        <begin position="111"/>
        <end position="203"/>
    </location>
</feature>
<evidence type="ECO:0000256" key="14">
    <source>
        <dbReference type="ARBA" id="ARBA00022989"/>
    </source>
</evidence>
<keyword evidence="9 23" id="KW-0812">Transmembrane</keyword>
<dbReference type="Gene3D" id="6.10.280.130">
    <property type="match status" value="1"/>
</dbReference>
<feature type="transmembrane region" description="Helical" evidence="23">
    <location>
        <begin position="35"/>
        <end position="57"/>
    </location>
</feature>
<dbReference type="GO" id="GO:1902600">
    <property type="term" value="P:proton transmembrane transport"/>
    <property type="evidence" value="ECO:0007669"/>
    <property type="project" value="UniProtKB-KW"/>
</dbReference>
<evidence type="ECO:0000256" key="11">
    <source>
        <dbReference type="ARBA" id="ARBA00022737"/>
    </source>
</evidence>
<dbReference type="NCBIfam" id="TIGR00782">
    <property type="entry name" value="ccoP"/>
    <property type="match status" value="1"/>
</dbReference>
<evidence type="ECO:0000256" key="15">
    <source>
        <dbReference type="ARBA" id="ARBA00023002"/>
    </source>
</evidence>
<evidence type="ECO:0000256" key="22">
    <source>
        <dbReference type="SAM" id="MobiDB-lite"/>
    </source>
</evidence>
<dbReference type="InterPro" id="IPR050597">
    <property type="entry name" value="Cytochrome_c_Oxidase_Subunit"/>
</dbReference>
<evidence type="ECO:0000256" key="18">
    <source>
        <dbReference type="ARBA" id="ARBA00023136"/>
    </source>
</evidence>
<feature type="binding site" description="covalent" evidence="21">
    <location>
        <position position="127"/>
    </location>
    <ligand>
        <name>heme c</name>
        <dbReference type="ChEBI" id="CHEBI:61717"/>
        <label>1</label>
    </ligand>
</feature>
<keyword evidence="12 19" id="KW-0375">Hydrogen ion transport</keyword>
<evidence type="ECO:0000259" key="24">
    <source>
        <dbReference type="PROSITE" id="PS51007"/>
    </source>
</evidence>
<dbReference type="GO" id="GO:0046872">
    <property type="term" value="F:metal ion binding"/>
    <property type="evidence" value="ECO:0007669"/>
    <property type="project" value="UniProtKB-KW"/>
</dbReference>
<dbReference type="InterPro" id="IPR032858">
    <property type="entry name" value="CcoP_N"/>
</dbReference>
<feature type="binding site" description="axial binding residue" evidence="20">
    <location>
        <position position="128"/>
    </location>
    <ligand>
        <name>heme c</name>
        <dbReference type="ChEBI" id="CHEBI:61717"/>
        <label>1</label>
    </ligand>
    <ligandPart>
        <name>Fe</name>
        <dbReference type="ChEBI" id="CHEBI:18248"/>
    </ligandPart>
</feature>
<dbReference type="Pfam" id="PF14715">
    <property type="entry name" value="FixP_N"/>
    <property type="match status" value="1"/>
</dbReference>
<comment type="similarity">
    <text evidence="3 19">Belongs to the CcoP / FixP family.</text>
</comment>
<keyword evidence="14 23" id="KW-1133">Transmembrane helix</keyword>
<sequence length="297" mass="31927">MADHDKNEVDEVSGTETTGHEWDGIKELNTPLPRWWLWTFYGTIVWGVIYTILYPAWPLVNDATAGVLGYSSRTAVHEAIEQAAAEQSVFTDKISALDIEEVASDAELVQFATSGGAAVFRNYCSQCHGAGAAGVQASGYPNLLDDDWIWGGTLADIETTIRHGIRYDADDDTRISEMPAFGDMEILSKEEIAAVADHVLSFTGAASSTEEGATLYADNCAACHGEEGKGMHELGAPNLTDAIWLYGGSRDRVIETITHSRAGAMPAWNKEVRGASGLTDAQIKQVAIYVHSLGGGQ</sequence>
<dbReference type="GO" id="GO:0020037">
    <property type="term" value="F:heme binding"/>
    <property type="evidence" value="ECO:0007669"/>
    <property type="project" value="InterPro"/>
</dbReference>
<dbReference type="Pfam" id="PF00034">
    <property type="entry name" value="Cytochrom_C"/>
    <property type="match status" value="1"/>
</dbReference>
<feature type="binding site" description="covalent" evidence="21">
    <location>
        <position position="124"/>
    </location>
    <ligand>
        <name>heme c</name>
        <dbReference type="ChEBI" id="CHEBI:61717"/>
        <label>1</label>
    </ligand>
</feature>
<comment type="subunit">
    <text evidence="19">Component of the cbb3-type cytochrome c oxidase.</text>
</comment>
<keyword evidence="18 19" id="KW-0472">Membrane</keyword>
<evidence type="ECO:0000256" key="23">
    <source>
        <dbReference type="SAM" id="Phobius"/>
    </source>
</evidence>
<evidence type="ECO:0000256" key="7">
    <source>
        <dbReference type="ARBA" id="ARBA00022617"/>
    </source>
</evidence>